<feature type="compositionally biased region" description="Polar residues" evidence="1">
    <location>
        <begin position="1337"/>
        <end position="1349"/>
    </location>
</feature>
<feature type="region of interest" description="Disordered" evidence="1">
    <location>
        <begin position="1474"/>
        <end position="1754"/>
    </location>
</feature>
<feature type="signal peptide" evidence="2">
    <location>
        <begin position="1"/>
        <end position="19"/>
    </location>
</feature>
<feature type="compositionally biased region" description="Gly residues" evidence="1">
    <location>
        <begin position="1245"/>
        <end position="1254"/>
    </location>
</feature>
<feature type="compositionally biased region" description="Basic and acidic residues" evidence="1">
    <location>
        <begin position="1487"/>
        <end position="1499"/>
    </location>
</feature>
<evidence type="ECO:0000256" key="1">
    <source>
        <dbReference type="SAM" id="MobiDB-lite"/>
    </source>
</evidence>
<feature type="compositionally biased region" description="Acidic residues" evidence="1">
    <location>
        <begin position="479"/>
        <end position="537"/>
    </location>
</feature>
<dbReference type="InterPro" id="IPR058921">
    <property type="entry name" value="PAP/OAS1-rel"/>
</dbReference>
<protein>
    <submittedName>
        <fullName evidence="3">Uncharacterized protein</fullName>
    </submittedName>
</protein>
<feature type="chain" id="PRO_5035788874" evidence="2">
    <location>
        <begin position="20"/>
        <end position="1754"/>
    </location>
</feature>
<evidence type="ECO:0000256" key="2">
    <source>
        <dbReference type="SAM" id="SignalP"/>
    </source>
</evidence>
<feature type="region of interest" description="Disordered" evidence="1">
    <location>
        <begin position="868"/>
        <end position="901"/>
    </location>
</feature>
<comment type="caution">
    <text evidence="3">The sequence shown here is derived from an EMBL/GenBank/DDBJ whole genome shotgun (WGS) entry which is preliminary data.</text>
</comment>
<feature type="region of interest" description="Disordered" evidence="1">
    <location>
        <begin position="679"/>
        <end position="713"/>
    </location>
</feature>
<feature type="compositionally biased region" description="Gly residues" evidence="1">
    <location>
        <begin position="746"/>
        <end position="759"/>
    </location>
</feature>
<feature type="compositionally biased region" description="Basic and acidic residues" evidence="1">
    <location>
        <begin position="232"/>
        <end position="250"/>
    </location>
</feature>
<dbReference type="EMBL" id="JABXBU010000015">
    <property type="protein sequence ID" value="KAF8788239.1"/>
    <property type="molecule type" value="Genomic_DNA"/>
</dbReference>
<feature type="compositionally biased region" description="Basic and acidic residues" evidence="1">
    <location>
        <begin position="362"/>
        <end position="372"/>
    </location>
</feature>
<accession>A0A8T0FFL9</accession>
<feature type="compositionally biased region" description="Polar residues" evidence="1">
    <location>
        <begin position="1596"/>
        <end position="1611"/>
    </location>
</feature>
<reference evidence="3" key="1">
    <citation type="journal article" date="2020" name="bioRxiv">
        <title>Chromosome-level reference genome of the European wasp spider Argiope bruennichi: a resource for studies on range expansion and evolutionary adaptation.</title>
        <authorList>
            <person name="Sheffer M.M."/>
            <person name="Hoppe A."/>
            <person name="Krehenwinkel H."/>
            <person name="Uhl G."/>
            <person name="Kuss A.W."/>
            <person name="Jensen L."/>
            <person name="Jensen C."/>
            <person name="Gillespie R.G."/>
            <person name="Hoff K.J."/>
            <person name="Prost S."/>
        </authorList>
    </citation>
    <scope>NUCLEOTIDE SEQUENCE</scope>
</reference>
<feature type="compositionally biased region" description="Low complexity" evidence="1">
    <location>
        <begin position="432"/>
        <end position="449"/>
    </location>
</feature>
<feature type="compositionally biased region" description="Polar residues" evidence="1">
    <location>
        <begin position="1005"/>
        <end position="1015"/>
    </location>
</feature>
<feature type="region of interest" description="Disordered" evidence="1">
    <location>
        <begin position="1168"/>
        <end position="1267"/>
    </location>
</feature>
<dbReference type="Proteomes" id="UP000807504">
    <property type="component" value="Unassembled WGS sequence"/>
</dbReference>
<feature type="region of interest" description="Disordered" evidence="1">
    <location>
        <begin position="28"/>
        <end position="449"/>
    </location>
</feature>
<feature type="compositionally biased region" description="Basic residues" evidence="1">
    <location>
        <begin position="561"/>
        <end position="578"/>
    </location>
</feature>
<feature type="region of interest" description="Disordered" evidence="1">
    <location>
        <begin position="465"/>
        <end position="589"/>
    </location>
</feature>
<gene>
    <name evidence="3" type="ORF">HNY73_009769</name>
</gene>
<feature type="compositionally biased region" description="Basic residues" evidence="1">
    <location>
        <begin position="276"/>
        <end position="286"/>
    </location>
</feature>
<feature type="compositionally biased region" description="Basic residues" evidence="1">
    <location>
        <begin position="253"/>
        <end position="262"/>
    </location>
</feature>
<keyword evidence="2" id="KW-0732">Signal</keyword>
<feature type="compositionally biased region" description="Basic residues" evidence="1">
    <location>
        <begin position="1031"/>
        <end position="1042"/>
    </location>
</feature>
<evidence type="ECO:0000313" key="4">
    <source>
        <dbReference type="Proteomes" id="UP000807504"/>
    </source>
</evidence>
<feature type="compositionally biased region" description="Acidic residues" evidence="1">
    <location>
        <begin position="320"/>
        <end position="350"/>
    </location>
</feature>
<feature type="compositionally biased region" description="Basic and acidic residues" evidence="1">
    <location>
        <begin position="30"/>
        <end position="54"/>
    </location>
</feature>
<feature type="compositionally biased region" description="Basic and acidic residues" evidence="1">
    <location>
        <begin position="1618"/>
        <end position="1628"/>
    </location>
</feature>
<feature type="compositionally biased region" description="Low complexity" evidence="1">
    <location>
        <begin position="117"/>
        <end position="130"/>
    </location>
</feature>
<organism evidence="3 4">
    <name type="scientific">Argiope bruennichi</name>
    <name type="common">Wasp spider</name>
    <name type="synonym">Aranea bruennichi</name>
    <dbReference type="NCBI Taxonomy" id="94029"/>
    <lineage>
        <taxon>Eukaryota</taxon>
        <taxon>Metazoa</taxon>
        <taxon>Ecdysozoa</taxon>
        <taxon>Arthropoda</taxon>
        <taxon>Chelicerata</taxon>
        <taxon>Arachnida</taxon>
        <taxon>Araneae</taxon>
        <taxon>Araneomorphae</taxon>
        <taxon>Entelegynae</taxon>
        <taxon>Araneoidea</taxon>
        <taxon>Araneidae</taxon>
        <taxon>Argiope</taxon>
    </lineage>
</organism>
<proteinExistence type="predicted"/>
<feature type="region of interest" description="Disordered" evidence="1">
    <location>
        <begin position="811"/>
        <end position="830"/>
    </location>
</feature>
<feature type="compositionally biased region" description="Polar residues" evidence="1">
    <location>
        <begin position="538"/>
        <end position="551"/>
    </location>
</feature>
<feature type="compositionally biased region" description="Basic and acidic residues" evidence="1">
    <location>
        <begin position="399"/>
        <end position="408"/>
    </location>
</feature>
<reference evidence="3" key="2">
    <citation type="submission" date="2020-06" db="EMBL/GenBank/DDBJ databases">
        <authorList>
            <person name="Sheffer M."/>
        </authorList>
    </citation>
    <scope>NUCLEOTIDE SEQUENCE</scope>
</reference>
<feature type="compositionally biased region" description="Basic residues" evidence="1">
    <location>
        <begin position="1645"/>
        <end position="1657"/>
    </location>
</feature>
<feature type="region of interest" description="Disordered" evidence="1">
    <location>
        <begin position="979"/>
        <end position="1053"/>
    </location>
</feature>
<feature type="compositionally biased region" description="Basic residues" evidence="1">
    <location>
        <begin position="987"/>
        <end position="1004"/>
    </location>
</feature>
<feature type="compositionally biased region" description="Gly residues" evidence="1">
    <location>
        <begin position="1531"/>
        <end position="1540"/>
    </location>
</feature>
<feature type="region of interest" description="Disordered" evidence="1">
    <location>
        <begin position="744"/>
        <end position="782"/>
    </location>
</feature>
<feature type="compositionally biased region" description="Pro residues" evidence="1">
    <location>
        <begin position="877"/>
        <end position="886"/>
    </location>
</feature>
<feature type="compositionally biased region" description="Basic and acidic residues" evidence="1">
    <location>
        <begin position="1678"/>
        <end position="1688"/>
    </location>
</feature>
<name>A0A8T0FFL9_ARGBR</name>
<keyword evidence="4" id="KW-1185">Reference proteome</keyword>
<dbReference type="PANTHER" id="PTHR45979">
    <property type="entry name" value="PAP/OAS1 SUBSTRATE-BINDING DOMAIN SUPERFAMILY"/>
    <property type="match status" value="1"/>
</dbReference>
<dbReference type="PANTHER" id="PTHR45979:SF30">
    <property type="entry name" value="NUCLEOTIDYLTRANSFERASE"/>
    <property type="match status" value="1"/>
</dbReference>
<feature type="compositionally biased region" description="Basic and acidic residues" evidence="1">
    <location>
        <begin position="1658"/>
        <end position="1668"/>
    </location>
</feature>
<feature type="region of interest" description="Disordered" evidence="1">
    <location>
        <begin position="1317"/>
        <end position="1378"/>
    </location>
</feature>
<feature type="compositionally biased region" description="Pro residues" evidence="1">
    <location>
        <begin position="1189"/>
        <end position="1224"/>
    </location>
</feature>
<feature type="compositionally biased region" description="Basic and acidic residues" evidence="1">
    <location>
        <begin position="263"/>
        <end position="275"/>
    </location>
</feature>
<feature type="compositionally biased region" description="Low complexity" evidence="1">
    <location>
        <begin position="305"/>
        <end position="319"/>
    </location>
</feature>
<sequence>MRVVLLLVCLLPLIPLITARIYEDPLEPDNELKNDGDEVPPEKDLIFQKNESSKFMKRSGKKNSSSSSRGRKDKSGEEDGEQSTRKRSKHHEVCYCEPEGETEIEEHSSGGKKSLKKGSSSGSSKKGSSAVEEEEEESSNRRKKLSKKESGGSSTEEESEESSKKKKGSGKDSKKDEDEESSSNKKKSRKKISGASSKKNQGSNKDEESEVSLSSKKGSKRKESGGSLDEEGSGKGKLKDDSSKSDESSKSSKSNRKHKSARKHGESKKDKETKKKAGKEKGKKGGKSKEKSEISTTIEEETEVSTEPQGEIGISTTLEGETEESTVSEDETTTEMEENTITEMEEETSTEMETKGSTIVDFLRDEISGTKEENEEEDGEISMQTTLTTEVDTEIDLTEGFKSEEEMTTKIPESSETDSTESSKGEEEETTIEISESPETYSTENSEINEEITTLVTKSLEIDLTKNLQNEDITTQITEEIDSTESSESDEEVTTEISESPEIDSTESSESDEEITTDTSESTEIDTTESLESEEENNTQVIVTTEVSAAISSKWEEITIRRTKKPKIPKPKKPKTPRKNQSTDWEEGICPPEFGLEKHIHVSDQGDIYIYPGRHDAKYEFIPRYFTHVRPKPPPSGYKPPKWRPRFSFSYGEGIPDSDIRGYLLSDGNFIDLKAPLQRGHQSEYHSHVSPKPLSPGHQPPPRRPRLSSNYGREMPDSDIRGYLLSDGYFIDLNVPLERRWYPPRGGAGRPGSGWGPGIGPKPNSSIGKIPPGRKGAGGGMPDIDIGGNLLKDSTYIDLKAPFQRDHQSEYYSHVSPKPPHHGHQRSPWRPSYLFNSGRGIPDSDIRGYLLSDGNFIDLKAPLQRGHESEYYSHVSPKPPSLGHQPPPRRPRLSSNYGREMPDSDIRGYLLSDGYFIDLKAPLQRSHQSEYYSHVSPKPQTIEHQPPPWRPRFIFNPHIHKRTKKVQPNNGTWHFLHDTSETGDHHSNHKKFACSREGHKRRNFKQSSKNYSSPSGADRKNNGIGIGNRKIYGKKKVGKNGKTKGGNVGEQGNSIKKHARKNTIPLRGRLKSKKKVNEKYKTNKKPSNCIKKPWIVIRPGLPTVYGILGIQNPLTFEMAKNGALGGPTGPSQANQYMVGWPSKPRIPPGHVAVPPEALLMPKLPSIPGMPGMPPNTRVVVPWDKLPKQPGIPPGPRRQPPPAAPPISPDQPPAPPPVPPVQPAPKPDKPNGRRWFPPRGGKGRPGDGYGPGIGIGPNATIGQIPGRKGEEARPVRILTSWVFFKPAPRGLLMLSFQVSGMPGMPQNTRVLSVGKLPENSLDTSSPRRHHHQPHLQISPDQATSTTTWNLRVSPAPKPDKPNGRRWFPPRGGKGRPGHGYGPGIGIGPNATIGQIPPGRKGAGGGVPDIDIVGFLQDTSIPERDGPSRQYMFGWPSRPVIPPGHVAVPPEALLMPKLPSIPGMPGMPPNTRVVVPWDKLPKQPGIPPEDNHRPHLKSPDHHQHHHPGHLSAPQDKPNGRRWFPPRGGKGRPGHGYGPGIGSGPNATIGQIPPGRKGGGGGLPDIEIGGFLRDTSEAGRDGTPGVSIGSRRKVRQYTWKPSGSSISRGSNNYLSGKKSRKPLDFRRDGRYKQKRKRKLRKPLDGRRGGRYKQKRKRKLRKPLDGRRDGRYRQKLKRKLRKPLDGRRDGRYRQKLKRKLESVGRKVVQMENKSAKEEQHNNISNRKKYAPTWDRDPPRVNIRRNASPLKKLQKRNKP</sequence>
<evidence type="ECO:0000313" key="3">
    <source>
        <dbReference type="EMBL" id="KAF8788239.1"/>
    </source>
</evidence>